<evidence type="ECO:0000259" key="2">
    <source>
        <dbReference type="Pfam" id="PF20700"/>
    </source>
</evidence>
<evidence type="ECO:0000313" key="3">
    <source>
        <dbReference type="EMBL" id="KAK4885611.1"/>
    </source>
</evidence>
<keyword evidence="1" id="KW-0175">Coiled coil</keyword>
<sequence length="299" mass="35472">MKLDWSDLLYDSMIETEKQEKAIAIKESKVVADRTLFITLIVDWSWSHRSHGHRYFANLGVACVMGAKTKKLLYLGVRNKYCAMCLYLKKQEQEKVHDHYFKNWLDSSVHKKLRKMVFYSRHLEKIECTNHVMKNYTKALIKRQGPLKNVKDIVLVKLIKRLVKDARAAIIHNSKNGYRLQALNYIQECLKPVVRKSYRLVTNSNYAENLMSFVDKFLGVTGTRKRKQFEIQENEDYGDTCKKLDLDPEELEKRLQEFKKKLQVSKEQRAQLEKNTRGQDDNEVWFTERKFRVTAQRVE</sequence>
<keyword evidence="4" id="KW-1185">Reference proteome</keyword>
<dbReference type="AlphaFoldDB" id="A0AAN7PLP2"/>
<feature type="domain" description="Mutator-like transposase" evidence="2">
    <location>
        <begin position="5"/>
        <end position="108"/>
    </location>
</feature>
<reference evidence="4" key="1">
    <citation type="submission" date="2023-01" db="EMBL/GenBank/DDBJ databases">
        <title>Key to firefly adult light organ development and bioluminescence: homeobox transcription factors regulate luciferase expression and transportation to peroxisome.</title>
        <authorList>
            <person name="Fu X."/>
        </authorList>
    </citation>
    <scope>NUCLEOTIDE SEQUENCE [LARGE SCALE GENOMIC DNA]</scope>
</reference>
<dbReference type="InterPro" id="IPR049012">
    <property type="entry name" value="Mutator_transp_dom"/>
</dbReference>
<protein>
    <recommendedName>
        <fullName evidence="2">Mutator-like transposase domain-containing protein</fullName>
    </recommendedName>
</protein>
<name>A0AAN7PLP2_9COLE</name>
<proteinExistence type="predicted"/>
<dbReference type="Pfam" id="PF20700">
    <property type="entry name" value="Mutator"/>
    <property type="match status" value="1"/>
</dbReference>
<evidence type="ECO:0000256" key="1">
    <source>
        <dbReference type="SAM" id="Coils"/>
    </source>
</evidence>
<accession>A0AAN7PLP2</accession>
<comment type="caution">
    <text evidence="3">The sequence shown here is derived from an EMBL/GenBank/DDBJ whole genome shotgun (WGS) entry which is preliminary data.</text>
</comment>
<dbReference type="EMBL" id="JARPUR010000001">
    <property type="protein sequence ID" value="KAK4885611.1"/>
    <property type="molecule type" value="Genomic_DNA"/>
</dbReference>
<gene>
    <name evidence="3" type="ORF">RN001_001882</name>
</gene>
<organism evidence="3 4">
    <name type="scientific">Aquatica leii</name>
    <dbReference type="NCBI Taxonomy" id="1421715"/>
    <lineage>
        <taxon>Eukaryota</taxon>
        <taxon>Metazoa</taxon>
        <taxon>Ecdysozoa</taxon>
        <taxon>Arthropoda</taxon>
        <taxon>Hexapoda</taxon>
        <taxon>Insecta</taxon>
        <taxon>Pterygota</taxon>
        <taxon>Neoptera</taxon>
        <taxon>Endopterygota</taxon>
        <taxon>Coleoptera</taxon>
        <taxon>Polyphaga</taxon>
        <taxon>Elateriformia</taxon>
        <taxon>Elateroidea</taxon>
        <taxon>Lampyridae</taxon>
        <taxon>Luciolinae</taxon>
        <taxon>Aquatica</taxon>
    </lineage>
</organism>
<feature type="coiled-coil region" evidence="1">
    <location>
        <begin position="248"/>
        <end position="275"/>
    </location>
</feature>
<evidence type="ECO:0000313" key="4">
    <source>
        <dbReference type="Proteomes" id="UP001353858"/>
    </source>
</evidence>
<dbReference type="Proteomes" id="UP001353858">
    <property type="component" value="Unassembled WGS sequence"/>
</dbReference>